<evidence type="ECO:0000256" key="3">
    <source>
        <dbReference type="ARBA" id="ARBA00022723"/>
    </source>
</evidence>
<dbReference type="GO" id="GO:0016616">
    <property type="term" value="F:oxidoreductase activity, acting on the CH-OH group of donors, NAD or NADP as acceptor"/>
    <property type="evidence" value="ECO:0007669"/>
    <property type="project" value="InterPro"/>
</dbReference>
<dbReference type="CDD" id="cd05311">
    <property type="entry name" value="NAD_bind_2_malic_enz"/>
    <property type="match status" value="1"/>
</dbReference>
<dbReference type="HOGENOM" id="CLU_034446_2_1_9"/>
<dbReference type="FunFam" id="3.40.50.720:FF:000095">
    <property type="entry name" value="NADP-dependent malic enzyme"/>
    <property type="match status" value="1"/>
</dbReference>
<dbReference type="EMBL" id="CP000724">
    <property type="protein sequence ID" value="ABR49367.1"/>
    <property type="molecule type" value="Genomic_DNA"/>
</dbReference>
<feature type="binding site" evidence="7">
    <location>
        <position position="138"/>
    </location>
    <ligand>
        <name>a divalent metal cation</name>
        <dbReference type="ChEBI" id="CHEBI:60240"/>
    </ligand>
</feature>
<keyword evidence="4 10" id="KW-0560">Oxidoreductase</keyword>
<keyword evidence="11" id="KW-1185">Reference proteome</keyword>
<organism evidence="10 11">
    <name type="scientific">Alkaliphilus metalliredigens (strain QYMF)</name>
    <dbReference type="NCBI Taxonomy" id="293826"/>
    <lineage>
        <taxon>Bacteria</taxon>
        <taxon>Bacillati</taxon>
        <taxon>Bacillota</taxon>
        <taxon>Clostridia</taxon>
        <taxon>Peptostreptococcales</taxon>
        <taxon>Natronincolaceae</taxon>
        <taxon>Alkaliphilus</taxon>
    </lineage>
</organism>
<keyword evidence="3 7" id="KW-0479">Metal-binding</keyword>
<dbReference type="KEGG" id="amt:Amet_3229"/>
<dbReference type="GO" id="GO:0051287">
    <property type="term" value="F:NAD binding"/>
    <property type="evidence" value="ECO:0007669"/>
    <property type="project" value="InterPro"/>
</dbReference>
<dbReference type="InterPro" id="IPR051674">
    <property type="entry name" value="Malate_Decarboxylase"/>
</dbReference>
<accession>A6TT49</accession>
<dbReference type="Gene3D" id="3.40.50.720">
    <property type="entry name" value="NAD(P)-binding Rossmann-like Domain"/>
    <property type="match status" value="1"/>
</dbReference>
<proteinExistence type="inferred from homology"/>
<dbReference type="AlphaFoldDB" id="A6TT49"/>
<dbReference type="InterPro" id="IPR046346">
    <property type="entry name" value="Aminoacid_DH-like_N_sf"/>
</dbReference>
<dbReference type="PANTHER" id="PTHR43237">
    <property type="entry name" value="NADP-DEPENDENT MALIC ENZYME"/>
    <property type="match status" value="1"/>
</dbReference>
<feature type="active site" description="Proton donor" evidence="5">
    <location>
        <position position="41"/>
    </location>
</feature>
<dbReference type="InterPro" id="IPR012302">
    <property type="entry name" value="Malic_NAD-bd"/>
</dbReference>
<dbReference type="eggNOG" id="COG0281">
    <property type="taxonomic scope" value="Bacteria"/>
</dbReference>
<feature type="binding site" evidence="6">
    <location>
        <position position="290"/>
    </location>
    <ligand>
        <name>(S)-malate</name>
        <dbReference type="ChEBI" id="CHEBI:15589"/>
    </ligand>
</feature>
<evidence type="ECO:0000259" key="9">
    <source>
        <dbReference type="SMART" id="SM01274"/>
    </source>
</evidence>
<dbReference type="InterPro" id="IPR036291">
    <property type="entry name" value="NAD(P)-bd_dom_sf"/>
</dbReference>
<dbReference type="InterPro" id="IPR012301">
    <property type="entry name" value="Malic_N_dom"/>
</dbReference>
<dbReference type="GO" id="GO:0046872">
    <property type="term" value="F:metal ion binding"/>
    <property type="evidence" value="ECO:0007669"/>
    <property type="project" value="UniProtKB-KW"/>
</dbReference>
<dbReference type="STRING" id="293826.Amet_3229"/>
<gene>
    <name evidence="10" type="ordered locus">Amet_3229</name>
</gene>
<dbReference type="EC" id="1.1.1.38" evidence="10"/>
<evidence type="ECO:0000256" key="1">
    <source>
        <dbReference type="ARBA" id="ARBA00001936"/>
    </source>
</evidence>
<dbReference type="Pfam" id="PF00390">
    <property type="entry name" value="malic"/>
    <property type="match status" value="1"/>
</dbReference>
<evidence type="ECO:0000256" key="6">
    <source>
        <dbReference type="PIRSR" id="PIRSR000106-2"/>
    </source>
</evidence>
<evidence type="ECO:0000259" key="8">
    <source>
        <dbReference type="SMART" id="SM00919"/>
    </source>
</evidence>
<evidence type="ECO:0000256" key="4">
    <source>
        <dbReference type="ARBA" id="ARBA00023002"/>
    </source>
</evidence>
<dbReference type="Gene3D" id="3.40.50.10380">
    <property type="entry name" value="Malic enzyme, N-terminal domain"/>
    <property type="match status" value="1"/>
</dbReference>
<feature type="binding site" evidence="7">
    <location>
        <position position="164"/>
    </location>
    <ligand>
        <name>a divalent metal cation</name>
        <dbReference type="ChEBI" id="CHEBI:60240"/>
    </ligand>
</feature>
<name>A6TT49_ALKMQ</name>
<dbReference type="Pfam" id="PF03949">
    <property type="entry name" value="Malic_M"/>
    <property type="match status" value="1"/>
</dbReference>
<dbReference type="InterPro" id="IPR001891">
    <property type="entry name" value="Malic_OxRdtase"/>
</dbReference>
<dbReference type="GO" id="GO:0004470">
    <property type="term" value="F:malic enzyme activity"/>
    <property type="evidence" value="ECO:0007669"/>
    <property type="project" value="InterPro"/>
</dbReference>
<feature type="binding site" evidence="6">
    <location>
        <position position="320"/>
    </location>
    <ligand>
        <name>(S)-malate</name>
        <dbReference type="ChEBI" id="CHEBI:15589"/>
    </ligand>
</feature>
<comment type="cofactor">
    <cofactor evidence="7">
        <name>Mg(2+)</name>
        <dbReference type="ChEBI" id="CHEBI:18420"/>
    </cofactor>
    <cofactor evidence="7">
        <name>Mn(2+)</name>
        <dbReference type="ChEBI" id="CHEBI:29035"/>
    </cofactor>
    <text evidence="7">Divalent metal cations. Prefers magnesium or manganese.</text>
</comment>
<feature type="active site" description="Proton acceptor" evidence="5">
    <location>
        <position position="96"/>
    </location>
</feature>
<evidence type="ECO:0000256" key="2">
    <source>
        <dbReference type="ARBA" id="ARBA00008785"/>
    </source>
</evidence>
<dbReference type="Proteomes" id="UP000001572">
    <property type="component" value="Chromosome"/>
</dbReference>
<evidence type="ECO:0000313" key="11">
    <source>
        <dbReference type="Proteomes" id="UP000001572"/>
    </source>
</evidence>
<evidence type="ECO:0000313" key="10">
    <source>
        <dbReference type="EMBL" id="ABR49367.1"/>
    </source>
</evidence>
<dbReference type="InterPro" id="IPR037062">
    <property type="entry name" value="Malic_N_dom_sf"/>
</dbReference>
<dbReference type="SMART" id="SM01274">
    <property type="entry name" value="malic"/>
    <property type="match status" value="1"/>
</dbReference>
<evidence type="ECO:0000256" key="5">
    <source>
        <dbReference type="PIRSR" id="PIRSR000106-1"/>
    </source>
</evidence>
<feature type="domain" description="Malic enzyme NAD-binding" evidence="8">
    <location>
        <begin position="165"/>
        <end position="388"/>
    </location>
</feature>
<dbReference type="SUPFAM" id="SSF53223">
    <property type="entry name" value="Aminoacid dehydrogenase-like, N-terminal domain"/>
    <property type="match status" value="1"/>
</dbReference>
<protein>
    <submittedName>
        <fullName evidence="10">Malate dehydrogenase (Oxaloacetate-decarboxylating)</fullName>
        <ecNumber evidence="10">1.1.1.38</ecNumber>
    </submittedName>
</protein>
<feature type="domain" description="Malic enzyme N-terminal" evidence="9">
    <location>
        <begin position="20"/>
        <end position="153"/>
    </location>
</feature>
<dbReference type="SUPFAM" id="SSF51735">
    <property type="entry name" value="NAD(P)-binding Rossmann-fold domains"/>
    <property type="match status" value="1"/>
</dbReference>
<dbReference type="FunFam" id="3.40.50.10380:FF:000003">
    <property type="entry name" value="NADP-dependent malic enzyme"/>
    <property type="match status" value="1"/>
</dbReference>
<reference evidence="11" key="1">
    <citation type="journal article" date="2016" name="Genome Announc.">
        <title>Complete genome sequence of Alkaliphilus metalliredigens strain QYMF, an alkaliphilic and metal-reducing bacterium isolated from borax-contaminated leachate ponds.</title>
        <authorList>
            <person name="Hwang C."/>
            <person name="Copeland A."/>
            <person name="Lucas S."/>
            <person name="Lapidus A."/>
            <person name="Barry K."/>
            <person name="Detter J.C."/>
            <person name="Glavina Del Rio T."/>
            <person name="Hammon N."/>
            <person name="Israni S."/>
            <person name="Dalin E."/>
            <person name="Tice H."/>
            <person name="Pitluck S."/>
            <person name="Chertkov O."/>
            <person name="Brettin T."/>
            <person name="Bruce D."/>
            <person name="Han C."/>
            <person name="Schmutz J."/>
            <person name="Larimer F."/>
            <person name="Land M.L."/>
            <person name="Hauser L."/>
            <person name="Kyrpides N."/>
            <person name="Mikhailova N."/>
            <person name="Ye Q."/>
            <person name="Zhou J."/>
            <person name="Richardson P."/>
            <person name="Fields M.W."/>
        </authorList>
    </citation>
    <scope>NUCLEOTIDE SEQUENCE [LARGE SCALE GENOMIC DNA]</scope>
    <source>
        <strain evidence="11">QYMF</strain>
    </source>
</reference>
<evidence type="ECO:0000256" key="7">
    <source>
        <dbReference type="PIRSR" id="PIRSR000106-3"/>
    </source>
</evidence>
<feature type="binding site" evidence="7">
    <location>
        <position position="139"/>
    </location>
    <ligand>
        <name>a divalent metal cation</name>
        <dbReference type="ChEBI" id="CHEBI:60240"/>
    </ligand>
</feature>
<dbReference type="InterPro" id="IPR045213">
    <property type="entry name" value="Malic_NAD-bd_bact_type"/>
</dbReference>
<comment type="similarity">
    <text evidence="2">Belongs to the malic enzymes family.</text>
</comment>
<dbReference type="SMART" id="SM00919">
    <property type="entry name" value="Malic_M"/>
    <property type="match status" value="1"/>
</dbReference>
<dbReference type="PIRSF" id="PIRSF000106">
    <property type="entry name" value="ME"/>
    <property type="match status" value="1"/>
</dbReference>
<comment type="cofactor">
    <cofactor evidence="1">
        <name>Mn(2+)</name>
        <dbReference type="ChEBI" id="CHEBI:29035"/>
    </cofactor>
</comment>
<dbReference type="RefSeq" id="WP_012064332.1">
    <property type="nucleotide sequence ID" value="NC_009633.1"/>
</dbReference>
<sequence>MNNMSIDMKEASLNLHRKRKGKVAMRGTTPMKNGTDLAMAYTPGVAEPCLEIFKDKNTVYDYTMKGKTVAILTNGTAVLGLGNIGPEAGLPVIEGKALLLKKFGQVDAMPICLDSTDSDAIIKTIQMIAPGFGGIHLEDIKAPECFYIEEKLRELLDIPVYHDDQHGTAIAVLAGLYNALKVTGKSIEDAKIVINGAGASGIATAKLLISAGVKHIVLCDLEGTLLEGDTGLNEAQQSIAQVTNRQLEKGSLRDIIKNKDVFIGVSAGNVVDEAMVRSMNADSIIFALANPLPEVHPTVAKAGGARIIATGRSDFPNQINNVLVFPGMFKGVLKVRAKDICSEMKIAAAKAIADLVREEELKEDYIVPNVFDKRVSIGVAKAVMKAAREVGIARV</sequence>
<dbReference type="PANTHER" id="PTHR43237:SF4">
    <property type="entry name" value="NADP-DEPENDENT MALIC ENZYME"/>
    <property type="match status" value="1"/>
</dbReference>